<dbReference type="PANTHER" id="PTHR30250:SF26">
    <property type="entry name" value="PSMA PROTEIN"/>
    <property type="match status" value="1"/>
</dbReference>
<feature type="transmembrane region" description="Helical" evidence="6">
    <location>
        <begin position="388"/>
        <end position="407"/>
    </location>
</feature>
<feature type="transmembrane region" description="Helical" evidence="6">
    <location>
        <begin position="137"/>
        <end position="160"/>
    </location>
</feature>
<keyword evidence="8" id="KW-1185">Reference proteome</keyword>
<dbReference type="EMBL" id="FXTP01000008">
    <property type="protein sequence ID" value="SMO70510.1"/>
    <property type="molecule type" value="Genomic_DNA"/>
</dbReference>
<feature type="transmembrane region" description="Helical" evidence="6">
    <location>
        <begin position="54"/>
        <end position="76"/>
    </location>
</feature>
<sequence length="506" mass="56817">MEDKEKLRYKNLTSNATLARNTVIDIGSKIVPLLVGLYSIPILIEVLTEQGFGILALVWLIISYFSVFDMGLGPAVTKRLSEKIGEEKYEDIGKTAWTGIISSVFLGLAAAVILYLFSDILVISLFKVSEDFQTQAIVAFQYTAYALPFITSSSCFKSILNTLQRFDITSTLQSINSFFNYLLPLLVVSYIANDLSYVVMALLGLKVILFFVYLFFSLRIEKELVRGIKYDFQEFKDLLHFGKWITLSNAIGPFMDQMDRYFIASFISMSAVTFYTTPMDILSKVLILPMSFVSVLFPAFSSLATSNSTTKDRLLLQSLSLVMISLFPALLMISFFAEEGLTLWLGNASSDFITQSATVAHVFCITFFIRGIAYIPSIYLQGINRPDLTAKFHMAEIIIGAAIFYFAGQSGEILYVAYAGLGVTVLDFLLLIYATLKLQSHFQKELFRKVALILPLALILLIPMLSLSLLYEMLLLGILLLLFAIVSWKWLLDEYMISKIRSVIGN</sequence>
<dbReference type="PANTHER" id="PTHR30250">
    <property type="entry name" value="PST FAMILY PREDICTED COLANIC ACID TRANSPORTER"/>
    <property type="match status" value="1"/>
</dbReference>
<evidence type="ECO:0000313" key="7">
    <source>
        <dbReference type="EMBL" id="SMO70510.1"/>
    </source>
</evidence>
<feature type="transmembrane region" description="Helical" evidence="6">
    <location>
        <begin position="446"/>
        <end position="467"/>
    </location>
</feature>
<evidence type="ECO:0000256" key="6">
    <source>
        <dbReference type="SAM" id="Phobius"/>
    </source>
</evidence>
<evidence type="ECO:0000256" key="1">
    <source>
        <dbReference type="ARBA" id="ARBA00004651"/>
    </source>
</evidence>
<evidence type="ECO:0000313" key="8">
    <source>
        <dbReference type="Proteomes" id="UP000317557"/>
    </source>
</evidence>
<feature type="transmembrane region" description="Helical" evidence="6">
    <location>
        <begin position="96"/>
        <end position="117"/>
    </location>
</feature>
<dbReference type="AlphaFoldDB" id="A0A521DHW3"/>
<keyword evidence="4 6" id="KW-1133">Transmembrane helix</keyword>
<feature type="transmembrane region" description="Helical" evidence="6">
    <location>
        <begin position="357"/>
        <end position="376"/>
    </location>
</feature>
<dbReference type="Proteomes" id="UP000317557">
    <property type="component" value="Unassembled WGS sequence"/>
</dbReference>
<feature type="transmembrane region" description="Helical" evidence="6">
    <location>
        <begin position="315"/>
        <end position="337"/>
    </location>
</feature>
<dbReference type="GO" id="GO:0005886">
    <property type="term" value="C:plasma membrane"/>
    <property type="evidence" value="ECO:0007669"/>
    <property type="project" value="UniProtKB-SubCell"/>
</dbReference>
<evidence type="ECO:0000256" key="5">
    <source>
        <dbReference type="ARBA" id="ARBA00023136"/>
    </source>
</evidence>
<comment type="subcellular location">
    <subcellularLocation>
        <location evidence="1">Cell membrane</location>
        <topology evidence="1">Multi-pass membrane protein</topology>
    </subcellularLocation>
</comment>
<accession>A0A521DHW3</accession>
<organism evidence="7 8">
    <name type="scientific">Gracilimonas mengyeensis</name>
    <dbReference type="NCBI Taxonomy" id="1302730"/>
    <lineage>
        <taxon>Bacteria</taxon>
        <taxon>Pseudomonadati</taxon>
        <taxon>Balneolota</taxon>
        <taxon>Balneolia</taxon>
        <taxon>Balneolales</taxon>
        <taxon>Balneolaceae</taxon>
        <taxon>Gracilimonas</taxon>
    </lineage>
</organism>
<keyword evidence="3 6" id="KW-0812">Transmembrane</keyword>
<keyword evidence="2" id="KW-1003">Cell membrane</keyword>
<proteinExistence type="predicted"/>
<feature type="transmembrane region" description="Helical" evidence="6">
    <location>
        <begin position="172"/>
        <end position="191"/>
    </location>
</feature>
<dbReference type="RefSeq" id="WP_142454612.1">
    <property type="nucleotide sequence ID" value="NZ_FXTP01000008.1"/>
</dbReference>
<reference evidence="7 8" key="1">
    <citation type="submission" date="2017-05" db="EMBL/GenBank/DDBJ databases">
        <authorList>
            <person name="Varghese N."/>
            <person name="Submissions S."/>
        </authorList>
    </citation>
    <scope>NUCLEOTIDE SEQUENCE [LARGE SCALE GENOMIC DNA]</scope>
    <source>
        <strain evidence="7 8">DSM 21985</strain>
    </source>
</reference>
<dbReference type="InterPro" id="IPR002797">
    <property type="entry name" value="Polysacc_synth"/>
</dbReference>
<dbReference type="InterPro" id="IPR050833">
    <property type="entry name" value="Poly_Biosynth_Transport"/>
</dbReference>
<name>A0A521DHW3_9BACT</name>
<evidence type="ECO:0000256" key="2">
    <source>
        <dbReference type="ARBA" id="ARBA00022475"/>
    </source>
</evidence>
<gene>
    <name evidence="7" type="ORF">SAMN06265219_108152</name>
</gene>
<dbReference type="OrthoDB" id="5751261at2"/>
<feature type="transmembrane region" description="Helical" evidence="6">
    <location>
        <begin position="413"/>
        <end position="434"/>
    </location>
</feature>
<protein>
    <submittedName>
        <fullName evidence="7">Membrane protein involved in the export of O-antigen and teichoic acid</fullName>
    </submittedName>
</protein>
<evidence type="ECO:0000256" key="4">
    <source>
        <dbReference type="ARBA" id="ARBA00022989"/>
    </source>
</evidence>
<feature type="transmembrane region" description="Helical" evidence="6">
    <location>
        <begin position="285"/>
        <end position="303"/>
    </location>
</feature>
<feature type="transmembrane region" description="Helical" evidence="6">
    <location>
        <begin position="30"/>
        <end position="48"/>
    </location>
</feature>
<feature type="transmembrane region" description="Helical" evidence="6">
    <location>
        <begin position="197"/>
        <end position="216"/>
    </location>
</feature>
<keyword evidence="5 6" id="KW-0472">Membrane</keyword>
<dbReference type="Pfam" id="PF01943">
    <property type="entry name" value="Polysacc_synt"/>
    <property type="match status" value="1"/>
</dbReference>
<feature type="transmembrane region" description="Helical" evidence="6">
    <location>
        <begin position="473"/>
        <end position="492"/>
    </location>
</feature>
<evidence type="ECO:0000256" key="3">
    <source>
        <dbReference type="ARBA" id="ARBA00022692"/>
    </source>
</evidence>
<feature type="transmembrane region" description="Helical" evidence="6">
    <location>
        <begin position="261"/>
        <end position="279"/>
    </location>
</feature>